<evidence type="ECO:0000256" key="2">
    <source>
        <dbReference type="ARBA" id="ARBA00022692"/>
    </source>
</evidence>
<feature type="compositionally biased region" description="Basic and acidic residues" evidence="6">
    <location>
        <begin position="1159"/>
        <end position="1177"/>
    </location>
</feature>
<keyword evidence="3" id="KW-0677">Repeat</keyword>
<dbReference type="PANTHER" id="PTHR10582:SF2">
    <property type="entry name" value="INACTIVE"/>
    <property type="match status" value="1"/>
</dbReference>
<keyword evidence="4 7" id="KW-1133">Transmembrane helix</keyword>
<feature type="compositionally biased region" description="Polar residues" evidence="6">
    <location>
        <begin position="1178"/>
        <end position="1189"/>
    </location>
</feature>
<dbReference type="PANTHER" id="PTHR10582">
    <property type="entry name" value="TRANSIENT RECEPTOR POTENTIAL ION CHANNEL PROTEIN"/>
    <property type="match status" value="1"/>
</dbReference>
<evidence type="ECO:0000256" key="1">
    <source>
        <dbReference type="ARBA" id="ARBA00004141"/>
    </source>
</evidence>
<gene>
    <name evidence="9" type="ORF">PhCBS80983_g02841</name>
</gene>
<feature type="transmembrane region" description="Helical" evidence="7">
    <location>
        <begin position="816"/>
        <end position="836"/>
    </location>
</feature>
<proteinExistence type="predicted"/>
<protein>
    <recommendedName>
        <fullName evidence="8">Ion transport domain-containing protein</fullName>
    </recommendedName>
</protein>
<accession>A0A507E471</accession>
<dbReference type="GO" id="GO:0005216">
    <property type="term" value="F:monoatomic ion channel activity"/>
    <property type="evidence" value="ECO:0007669"/>
    <property type="project" value="InterPro"/>
</dbReference>
<evidence type="ECO:0000313" key="10">
    <source>
        <dbReference type="Proteomes" id="UP000318582"/>
    </source>
</evidence>
<evidence type="ECO:0000313" key="9">
    <source>
        <dbReference type="EMBL" id="TPX58889.1"/>
    </source>
</evidence>
<evidence type="ECO:0000256" key="7">
    <source>
        <dbReference type="SAM" id="Phobius"/>
    </source>
</evidence>
<name>A0A507E471_9FUNG</name>
<evidence type="ECO:0000256" key="4">
    <source>
        <dbReference type="ARBA" id="ARBA00022989"/>
    </source>
</evidence>
<evidence type="ECO:0000256" key="3">
    <source>
        <dbReference type="ARBA" id="ARBA00022737"/>
    </source>
</evidence>
<feature type="transmembrane region" description="Helical" evidence="7">
    <location>
        <begin position="716"/>
        <end position="734"/>
    </location>
</feature>
<dbReference type="STRING" id="109895.A0A507E471"/>
<dbReference type="GO" id="GO:0098703">
    <property type="term" value="P:calcium ion import across plasma membrane"/>
    <property type="evidence" value="ECO:0007669"/>
    <property type="project" value="TreeGrafter"/>
</dbReference>
<comment type="caution">
    <text evidence="9">The sequence shown here is derived from an EMBL/GenBank/DDBJ whole genome shotgun (WGS) entry which is preliminary data.</text>
</comment>
<feature type="transmembrane region" description="Helical" evidence="7">
    <location>
        <begin position="886"/>
        <end position="906"/>
    </location>
</feature>
<feature type="domain" description="Ion transport" evidence="8">
    <location>
        <begin position="687"/>
        <end position="912"/>
    </location>
</feature>
<dbReference type="Pfam" id="PF00520">
    <property type="entry name" value="Ion_trans"/>
    <property type="match status" value="1"/>
</dbReference>
<comment type="subcellular location">
    <subcellularLocation>
        <location evidence="1">Membrane</location>
        <topology evidence="1">Multi-pass membrane protein</topology>
    </subcellularLocation>
</comment>
<keyword evidence="10" id="KW-1185">Reference proteome</keyword>
<evidence type="ECO:0000259" key="8">
    <source>
        <dbReference type="Pfam" id="PF00520"/>
    </source>
</evidence>
<feature type="compositionally biased region" description="Basic and acidic residues" evidence="6">
    <location>
        <begin position="1046"/>
        <end position="1061"/>
    </location>
</feature>
<dbReference type="GO" id="GO:0005886">
    <property type="term" value="C:plasma membrane"/>
    <property type="evidence" value="ECO:0007669"/>
    <property type="project" value="TreeGrafter"/>
</dbReference>
<dbReference type="InterPro" id="IPR024862">
    <property type="entry name" value="TRPV"/>
</dbReference>
<dbReference type="InterPro" id="IPR005821">
    <property type="entry name" value="Ion_trans_dom"/>
</dbReference>
<sequence>MPNTGLCPSAGGGTGRINMQSQEMLEQMMRANIEGTSRGSRAATIVTPMSTRTIPYPSVESVIKSEKAQALFDNEIRLCVIQEFVKFVESGRDTVPIKATRHKPSIGDAHSLGDSRNVTEAAFALGRWSMDRFHTIMNVREVVYKQRPPETLANAIDSLNWAIISNTAADEGIEDEEADTHVWNRYSIPVDKSLGPVPQPTDPESVLKLMTMRENALQYFQKEVQAELKKLSGDEIGNISLYITKYRTAATLMELVFPLLFQLCPEETITLEIIPRIMVLAVLQADSVGAAILNALVSRYLNSITPNAANSALEFSAHLARPVCSRVLMDHLGSMIVAEGVISAMIPCCARGSDHLLAMLELFIMDKCQQLTEKNLKENGEALHTGYSLSSVQIEAFAELVPPCAYLFLVLATGGGYAKPATLNELIEFYQEPCEALLIGRVSEAQHLRFVDDLFYLACQLNFTAIVWTLIKAGWGPPDCTQTLAEAVASGHQSLVHILLDSVLVSDEKLHAPGDSVPVVFRKSKVLTMLPQIAQRFPSEASWFLGQLSSIPMPSCIPLGENQEAQVRATTVKGTRLGVATLGEVARRTDTLNPIGLVWKRLKVNAQLRRAAIDAGGPEAECVICMAPEAFLTEEAAGSTWFAKTSPFIRLLESGNEEIILQPIMQALMEYHWVHGNFWYRFAGHFLFSVTYIACMWTMFVLTISRQVSHYNDHGAIVPLAYTVLFLTSVFVVQEFRECLDDPKHYVRSFSNMMDMMVYTSVTYCAIKGSLIGAHVPPLLLGFTLVVYCTRVLMQLRIIPSIGPIIRIWVSATKNILPVLVPFCVLALSFAGAFHLTQMPLAFTSKLPNLHFQTIPEALQSVLTMTAGDYSVLDFAQSAEVFSLRLLFHVIFIIFLINLIIGLMTVNVANVTVNITSAWLVEIAQLMVELELYWPWPMGYRSQKRWSKDRLSRARTSGVSGFGWRLCNWCGLGSVRENRKKVQPEDEESALPPIIKITGTMNTQDSSEGLSIETTEFLQSLQQRLILYTCPEEQAAQTHWWKNAADKGRADENESTHESRRSLVPHSQPGVIGLFGLGDTARDTRVASVPSMIGRSLSSLPPVPSEAEILARHEPDPFNFGVRTPGEVMRSLTGDSDSEPFLDVRNRRSSRAGPALERLMADGRRHSIEKSGVEKSGTDSNNALTSTPPVNGKEVVDQLVTLKESFQTTQKIMRADARALRDYVQKIEDTLLADRQRNAECTAGITDMVKELSSEIRQLTAALSVTPQRSSHDSIRQRIFGNRGD</sequence>
<feature type="transmembrane region" description="Helical" evidence="7">
    <location>
        <begin position="678"/>
        <end position="704"/>
    </location>
</feature>
<feature type="region of interest" description="Disordered" evidence="6">
    <location>
        <begin position="1131"/>
        <end position="1190"/>
    </location>
</feature>
<reference evidence="9 10" key="1">
    <citation type="journal article" date="2019" name="Sci. Rep.">
        <title>Comparative genomics of chytrid fungi reveal insights into the obligate biotrophic and pathogenic lifestyle of Synchytrium endobioticum.</title>
        <authorList>
            <person name="van de Vossenberg B.T.L.H."/>
            <person name="Warris S."/>
            <person name="Nguyen H.D.T."/>
            <person name="van Gent-Pelzer M.P.E."/>
            <person name="Joly D.L."/>
            <person name="van de Geest H.C."/>
            <person name="Bonants P.J.M."/>
            <person name="Smith D.S."/>
            <person name="Levesque C.A."/>
            <person name="van der Lee T.A.J."/>
        </authorList>
    </citation>
    <scope>NUCLEOTIDE SEQUENCE [LARGE SCALE GENOMIC DNA]</scope>
    <source>
        <strain evidence="9 10">CBS 809.83</strain>
    </source>
</reference>
<evidence type="ECO:0000256" key="6">
    <source>
        <dbReference type="SAM" id="MobiDB-lite"/>
    </source>
</evidence>
<feature type="transmembrane region" description="Helical" evidence="7">
    <location>
        <begin position="779"/>
        <end position="796"/>
    </location>
</feature>
<keyword evidence="2 7" id="KW-0812">Transmembrane</keyword>
<feature type="region of interest" description="Disordered" evidence="6">
    <location>
        <begin position="1046"/>
        <end position="1065"/>
    </location>
</feature>
<organism evidence="9 10">
    <name type="scientific">Powellomyces hirtus</name>
    <dbReference type="NCBI Taxonomy" id="109895"/>
    <lineage>
        <taxon>Eukaryota</taxon>
        <taxon>Fungi</taxon>
        <taxon>Fungi incertae sedis</taxon>
        <taxon>Chytridiomycota</taxon>
        <taxon>Chytridiomycota incertae sedis</taxon>
        <taxon>Chytridiomycetes</taxon>
        <taxon>Spizellomycetales</taxon>
        <taxon>Powellomycetaceae</taxon>
        <taxon>Powellomyces</taxon>
    </lineage>
</organism>
<dbReference type="EMBL" id="QEAQ01000031">
    <property type="protein sequence ID" value="TPX58889.1"/>
    <property type="molecule type" value="Genomic_DNA"/>
</dbReference>
<keyword evidence="5 7" id="KW-0472">Membrane</keyword>
<dbReference type="Proteomes" id="UP000318582">
    <property type="component" value="Unassembled WGS sequence"/>
</dbReference>
<evidence type="ECO:0000256" key="5">
    <source>
        <dbReference type="ARBA" id="ARBA00023136"/>
    </source>
</evidence>